<evidence type="ECO:0000313" key="3">
    <source>
        <dbReference type="EMBL" id="MBM7121313.1"/>
    </source>
</evidence>
<keyword evidence="2" id="KW-1133">Transmembrane helix</keyword>
<comment type="caution">
    <text evidence="3">The sequence shown here is derived from an EMBL/GenBank/DDBJ whole genome shotgun (WGS) entry which is preliminary data.</text>
</comment>
<dbReference type="Proteomes" id="UP001430065">
    <property type="component" value="Unassembled WGS sequence"/>
</dbReference>
<feature type="transmembrane region" description="Helical" evidence="2">
    <location>
        <begin position="153"/>
        <end position="174"/>
    </location>
</feature>
<evidence type="ECO:0000313" key="4">
    <source>
        <dbReference type="Proteomes" id="UP001430065"/>
    </source>
</evidence>
<dbReference type="RefSeq" id="WP_204635712.1">
    <property type="nucleotide sequence ID" value="NZ_JADIKC010000003.1"/>
</dbReference>
<sequence>MVQLGLLLLGSDFIRRRWLILAIGGIAWAALGVAIFIDALDNVLYFPVHVFGYLLVVEAVVTLAVSSPRPGTSAALRKARGVVFLILGLLIVDPHHAASVILAMAFGLAFLVDGIFRIAAALVVRFRGWRLSLLTGLLEVGFAVFMVEPYPTFYAGTVPYCIGMGLFLSGCGMFRQAWRLKKLPDHAVLSWLLMRDVSVADAGFTPEPLDDVAGDLVVYVWTPTGSVEDAVPQPLVDRYIAAVDAKGVISTGHAALGCPPGVYVSHYPAVEIDRSSGDFTRMLRATAINDVPGKFQPSYAEESAGWCESNAEVRFDRYDRQRLLAFWKRYREDTTYNLTNRNCSSTVAHCLEAALEGASAKRGFLRTMINPELWVAAQLRKRAEAMAWTPGFVLDYARALKAAIHPTPLGWYTLVASIKRFWRYARMIRRGEPMSDSSLGDKANTRAARKRSIE</sequence>
<feature type="transmembrane region" description="Helical" evidence="2">
    <location>
        <begin position="98"/>
        <end position="116"/>
    </location>
</feature>
<feature type="transmembrane region" description="Helical" evidence="2">
    <location>
        <begin position="18"/>
        <end position="37"/>
    </location>
</feature>
<organism evidence="3 4">
    <name type="scientific">Dyella kyungheensis</name>
    <dbReference type="NCBI Taxonomy" id="1242174"/>
    <lineage>
        <taxon>Bacteria</taxon>
        <taxon>Pseudomonadati</taxon>
        <taxon>Pseudomonadota</taxon>
        <taxon>Gammaproteobacteria</taxon>
        <taxon>Lysobacterales</taxon>
        <taxon>Rhodanobacteraceae</taxon>
        <taxon>Dyella</taxon>
    </lineage>
</organism>
<feature type="transmembrane region" description="Helical" evidence="2">
    <location>
        <begin position="128"/>
        <end position="147"/>
    </location>
</feature>
<name>A0ABS2JTE5_9GAMM</name>
<dbReference type="EMBL" id="JADIKC010000003">
    <property type="protein sequence ID" value="MBM7121313.1"/>
    <property type="molecule type" value="Genomic_DNA"/>
</dbReference>
<keyword evidence="2" id="KW-0472">Membrane</keyword>
<gene>
    <name evidence="3" type="ORF">ISP20_09125</name>
</gene>
<dbReference type="Pfam" id="PF03729">
    <property type="entry name" value="DUF308"/>
    <property type="match status" value="1"/>
</dbReference>
<keyword evidence="2" id="KW-0812">Transmembrane</keyword>
<feature type="region of interest" description="Disordered" evidence="1">
    <location>
        <begin position="434"/>
        <end position="454"/>
    </location>
</feature>
<keyword evidence="4" id="KW-1185">Reference proteome</keyword>
<dbReference type="InterPro" id="IPR005325">
    <property type="entry name" value="DUF308_memb"/>
</dbReference>
<reference evidence="3 4" key="1">
    <citation type="submission" date="2020-10" db="EMBL/GenBank/DDBJ databases">
        <title>Phylogeny of dyella-like bacteria.</title>
        <authorList>
            <person name="Fu J."/>
        </authorList>
    </citation>
    <scope>NUCLEOTIDE SEQUENCE [LARGE SCALE GENOMIC DNA]</scope>
    <source>
        <strain evidence="3 4">THG-B117</strain>
    </source>
</reference>
<evidence type="ECO:0000256" key="1">
    <source>
        <dbReference type="SAM" id="MobiDB-lite"/>
    </source>
</evidence>
<protein>
    <submittedName>
        <fullName evidence="3">DUF308 domain-containing protein</fullName>
    </submittedName>
</protein>
<accession>A0ABS2JTE5</accession>
<evidence type="ECO:0000256" key="2">
    <source>
        <dbReference type="SAM" id="Phobius"/>
    </source>
</evidence>
<feature type="transmembrane region" description="Helical" evidence="2">
    <location>
        <begin position="43"/>
        <end position="63"/>
    </location>
</feature>
<proteinExistence type="predicted"/>